<protein>
    <submittedName>
        <fullName evidence="3">Uncharacterized protein</fullName>
    </submittedName>
</protein>
<dbReference type="EMBL" id="DTBJ01000015">
    <property type="protein sequence ID" value="HGM58256.1"/>
    <property type="molecule type" value="Genomic_DNA"/>
</dbReference>
<keyword evidence="2" id="KW-0812">Transmembrane</keyword>
<comment type="caution">
    <text evidence="3">The sequence shown here is derived from an EMBL/GenBank/DDBJ whole genome shotgun (WGS) entry which is preliminary data.</text>
</comment>
<feature type="transmembrane region" description="Helical" evidence="2">
    <location>
        <begin position="12"/>
        <end position="37"/>
    </location>
</feature>
<evidence type="ECO:0000256" key="1">
    <source>
        <dbReference type="SAM" id="Coils"/>
    </source>
</evidence>
<evidence type="ECO:0000313" key="3">
    <source>
        <dbReference type="EMBL" id="HGM58256.1"/>
    </source>
</evidence>
<feature type="coiled-coil region" evidence="1">
    <location>
        <begin position="347"/>
        <end position="374"/>
    </location>
</feature>
<keyword evidence="1" id="KW-0175">Coiled coil</keyword>
<feature type="transmembrane region" description="Helical" evidence="2">
    <location>
        <begin position="122"/>
        <end position="150"/>
    </location>
</feature>
<accession>A0A7C4D826</accession>
<keyword evidence="2" id="KW-0472">Membrane</keyword>
<proteinExistence type="predicted"/>
<dbReference type="AlphaFoldDB" id="A0A7C4D826"/>
<keyword evidence="2" id="KW-1133">Transmembrane helix</keyword>
<gene>
    <name evidence="3" type="ORF">ENU14_01520</name>
</gene>
<evidence type="ECO:0000256" key="2">
    <source>
        <dbReference type="SAM" id="Phobius"/>
    </source>
</evidence>
<feature type="transmembrane region" description="Helical" evidence="2">
    <location>
        <begin position="88"/>
        <end position="110"/>
    </location>
</feature>
<reference evidence="3" key="1">
    <citation type="journal article" date="2020" name="mSystems">
        <title>Genome- and Community-Level Interaction Insights into Carbon Utilization and Element Cycling Functions of Hydrothermarchaeota in Hydrothermal Sediment.</title>
        <authorList>
            <person name="Zhou Z."/>
            <person name="Liu Y."/>
            <person name="Xu W."/>
            <person name="Pan J."/>
            <person name="Luo Z.H."/>
            <person name="Li M."/>
        </authorList>
    </citation>
    <scope>NUCLEOTIDE SEQUENCE [LARGE SCALE GENOMIC DNA]</scope>
    <source>
        <strain evidence="3">SpSt-642</strain>
    </source>
</reference>
<sequence>MYSRLFSIGISMIFRGLFLSVLFTITILFFYGYLPYINRDVFTYLSITTGIIDEQSVLFFKIIIPIALLFLLPVYIKTRELYIGLIKFITVYSSICLIILILSYSHIVYYKYVRSIDFVNELYYVSFSLILLLFNIVLAFTYPLIAISIVRVDRVGRIKSVDTSVNEIQLDPGEVVRIKIYGDQSSIGIRSQPENSIKVIGFNKTFFYKYIDIYPLSSFGGYVELFYKDKLLYRFKCIYKSIEYRRIKFNVFFNDDYIYSHEVSVESYKSVLESIESLIDSITGKLGIDKSDISRIVFYTIDKIHIPGDTIISDLTNVNEVNVMIYSTEKYMEIYKYYSKSDIYNLWETLVKRLEILRREISDLINETEELIGRVKYFQSNWW</sequence>
<organism evidence="3">
    <name type="scientific">Staphylothermus marinus</name>
    <dbReference type="NCBI Taxonomy" id="2280"/>
    <lineage>
        <taxon>Archaea</taxon>
        <taxon>Thermoproteota</taxon>
        <taxon>Thermoprotei</taxon>
        <taxon>Desulfurococcales</taxon>
        <taxon>Desulfurococcaceae</taxon>
        <taxon>Staphylothermus</taxon>
    </lineage>
</organism>
<name>A0A7C4D826_STAMA</name>
<feature type="transmembrane region" description="Helical" evidence="2">
    <location>
        <begin position="57"/>
        <end position="76"/>
    </location>
</feature>